<gene>
    <name evidence="2" type="ORF">CE561_08515</name>
</gene>
<evidence type="ECO:0000259" key="1">
    <source>
        <dbReference type="Pfam" id="PF00535"/>
    </source>
</evidence>
<dbReference type="Pfam" id="PF00535">
    <property type="entry name" value="Glycos_transf_2"/>
    <property type="match status" value="1"/>
</dbReference>
<dbReference type="InterPro" id="IPR001173">
    <property type="entry name" value="Glyco_trans_2-like"/>
</dbReference>
<accession>A0A231VGE2</accession>
<dbReference type="PANTHER" id="PTHR43630">
    <property type="entry name" value="POLY-BETA-1,6-N-ACETYL-D-GLUCOSAMINE SYNTHASE"/>
    <property type="match status" value="1"/>
</dbReference>
<dbReference type="PANTHER" id="PTHR43630:SF2">
    <property type="entry name" value="GLYCOSYLTRANSFERASE"/>
    <property type="match status" value="1"/>
</dbReference>
<dbReference type="Proteomes" id="UP000215301">
    <property type="component" value="Unassembled WGS sequence"/>
</dbReference>
<dbReference type="Gene3D" id="3.90.550.10">
    <property type="entry name" value="Spore Coat Polysaccharide Biosynthesis Protein SpsA, Chain A"/>
    <property type="match status" value="1"/>
</dbReference>
<dbReference type="RefSeq" id="WP_094045488.1">
    <property type="nucleotide sequence ID" value="NZ_NKHD01000023.1"/>
</dbReference>
<sequence>MYNKGLNIYLEKNYPSVKKFTSKINYFYDHINSITNNISYILDQNCYSDEMNFNLNSFKRFESIKSTISVVVMCKNEERCIARCISSIIKTLDTNDELIVLDTGSNDDTLNILEREFPSVVIIKEKWNNDFGSMRNIGIDKAKNKWVFFIDADEILDSNSMRSLKLYLKVIDFMGLENVVINPIIVNKNSHIVQGVRRIIKKSDRIRYYGLIHEEPRLDKNMYGKDVDSISFDNVILYHDGYTKKVMNEKNKYIRNTELLKKMMMLEPEYPRWIYFYCRDGKNLISEEDYEKYLNQVISLCRDDKYYEEYKIRALSNLIEQYLIKGNVDEAEKKLSELKEICSDLSDVFYFDTYIQLVKIKYNCHLLLKKAISYRQSRNNIEFGSIHSNYFHIDYLIAKLFFEVGEYQKSFNILKKLEMNEFRDYKEDYKQLYHSLNKYFDNVNFK</sequence>
<dbReference type="AlphaFoldDB" id="A0A231VGE2"/>
<dbReference type="SUPFAM" id="SSF53448">
    <property type="entry name" value="Nucleotide-diphospho-sugar transferases"/>
    <property type="match status" value="1"/>
</dbReference>
<dbReference type="EMBL" id="NKHD01000023">
    <property type="protein sequence ID" value="OXT07232.1"/>
    <property type="molecule type" value="Genomic_DNA"/>
</dbReference>
<organism evidence="2 3">
    <name type="scientific">Thermoanaerobacterium thermosaccharolyticum</name>
    <name type="common">Clostridium thermosaccharolyticum</name>
    <dbReference type="NCBI Taxonomy" id="1517"/>
    <lineage>
        <taxon>Bacteria</taxon>
        <taxon>Bacillati</taxon>
        <taxon>Bacillota</taxon>
        <taxon>Clostridia</taxon>
        <taxon>Thermoanaerobacterales</taxon>
        <taxon>Thermoanaerobacteraceae</taxon>
        <taxon>Thermoanaerobacterium</taxon>
    </lineage>
</organism>
<proteinExistence type="predicted"/>
<reference evidence="2 3" key="1">
    <citation type="submission" date="2017-06" db="EMBL/GenBank/DDBJ databases">
        <title>Isolation and characterization of a thermophilic and butanogenic Thermoanaerobacterium thermosaccharolyticum M5 capable of efficient degradation of hemicellulose.</title>
        <authorList>
            <person name="Xin F."/>
            <person name="Jiang Y."/>
        </authorList>
    </citation>
    <scope>NUCLEOTIDE SEQUENCE [LARGE SCALE GENOMIC DNA]</scope>
    <source>
        <strain evidence="2 3">M5</strain>
    </source>
</reference>
<comment type="caution">
    <text evidence="2">The sequence shown here is derived from an EMBL/GenBank/DDBJ whole genome shotgun (WGS) entry which is preliminary data.</text>
</comment>
<evidence type="ECO:0000313" key="2">
    <source>
        <dbReference type="EMBL" id="OXT07232.1"/>
    </source>
</evidence>
<name>A0A231VGE2_THETR</name>
<dbReference type="InterPro" id="IPR029044">
    <property type="entry name" value="Nucleotide-diphossugar_trans"/>
</dbReference>
<feature type="domain" description="Glycosyltransferase 2-like" evidence="1">
    <location>
        <begin position="69"/>
        <end position="163"/>
    </location>
</feature>
<evidence type="ECO:0000313" key="3">
    <source>
        <dbReference type="Proteomes" id="UP000215301"/>
    </source>
</evidence>
<protein>
    <recommendedName>
        <fullName evidence="1">Glycosyltransferase 2-like domain-containing protein</fullName>
    </recommendedName>
</protein>